<gene>
    <name evidence="1" type="ordered locus">SM11_pD1454</name>
</gene>
<organism evidence="1 2">
    <name type="scientific">Sinorhizobium meliloti (strain SM11)</name>
    <dbReference type="NCBI Taxonomy" id="707241"/>
    <lineage>
        <taxon>Bacteria</taxon>
        <taxon>Pseudomonadati</taxon>
        <taxon>Pseudomonadota</taxon>
        <taxon>Alphaproteobacteria</taxon>
        <taxon>Hyphomicrobiales</taxon>
        <taxon>Rhizobiaceae</taxon>
        <taxon>Sinorhizobium/Ensifer group</taxon>
        <taxon>Sinorhizobium</taxon>
    </lineage>
</organism>
<geneLocation type="plasmid" evidence="1 2">
    <name>pSmeSM11d</name>
</geneLocation>
<dbReference type="Proteomes" id="UP000009045">
    <property type="component" value="Plasmid pSmeSM11d"/>
</dbReference>
<evidence type="ECO:0000313" key="2">
    <source>
        <dbReference type="Proteomes" id="UP000009045"/>
    </source>
</evidence>
<dbReference type="HOGENOM" id="CLU_3367353_0_0_5"/>
<name>F7XIY4_SINMM</name>
<accession>F7XIY4</accession>
<dbReference type="EMBL" id="CP001832">
    <property type="protein sequence ID" value="AEH84286.1"/>
    <property type="molecule type" value="Genomic_DNA"/>
</dbReference>
<dbReference type="KEGG" id="smx:SM11_pD1454"/>
<dbReference type="AlphaFoldDB" id="F7XIY4"/>
<protein>
    <submittedName>
        <fullName evidence="1">Uncharacterized protein</fullName>
    </submittedName>
</protein>
<keyword evidence="1" id="KW-0614">Plasmid</keyword>
<evidence type="ECO:0000313" key="1">
    <source>
        <dbReference type="EMBL" id="AEH84286.1"/>
    </source>
</evidence>
<proteinExistence type="predicted"/>
<sequence>MLTCDRADRSPTDLSDLAFSKVDVELRGASLMDNP</sequence>
<reference evidence="1 2" key="1">
    <citation type="journal article" date="2011" name="J. Biotechnol.">
        <title>The complete genome sequence of the dominant Sinorhizobium meliloti field isolate SM11 extends the S. meliloti pan-genome.</title>
        <authorList>
            <person name="Schneiker-Bekel S."/>
            <person name="Wibberg D."/>
            <person name="Bekel T."/>
            <person name="Blom J."/>
            <person name="Linke B."/>
            <person name="Neuweger H."/>
            <person name="Stiens M."/>
            <person name="Vorholter F.J."/>
            <person name="Weidner S."/>
            <person name="Goesmann A."/>
            <person name="Puhler A."/>
            <person name="Schluter A."/>
        </authorList>
    </citation>
    <scope>NUCLEOTIDE SEQUENCE [LARGE SCALE GENOMIC DNA]</scope>
    <source>
        <strain evidence="1 2">SM11</strain>
        <plasmid evidence="2">pSmeSM11d</plasmid>
    </source>
</reference>